<dbReference type="AlphaFoldDB" id="A0A0G1GX31"/>
<accession>A0A0G1GX31</accession>
<dbReference type="Proteomes" id="UP000034617">
    <property type="component" value="Unassembled WGS sequence"/>
</dbReference>
<evidence type="ECO:0000313" key="2">
    <source>
        <dbReference type="Proteomes" id="UP000034617"/>
    </source>
</evidence>
<reference evidence="1 2" key="1">
    <citation type="journal article" date="2015" name="Nature">
        <title>rRNA introns, odd ribosomes, and small enigmatic genomes across a large radiation of phyla.</title>
        <authorList>
            <person name="Brown C.T."/>
            <person name="Hug L.A."/>
            <person name="Thomas B.C."/>
            <person name="Sharon I."/>
            <person name="Castelle C.J."/>
            <person name="Singh A."/>
            <person name="Wilkins M.J."/>
            <person name="Williams K.H."/>
            <person name="Banfield J.F."/>
        </authorList>
    </citation>
    <scope>NUCLEOTIDE SEQUENCE [LARGE SCALE GENOMIC DNA]</scope>
</reference>
<evidence type="ECO:0000313" key="1">
    <source>
        <dbReference type="EMBL" id="KKT38778.1"/>
    </source>
</evidence>
<name>A0A0G1GX31_9BACT</name>
<gene>
    <name evidence="1" type="ORF">UW22_C0006G0044</name>
</gene>
<proteinExistence type="predicted"/>
<comment type="caution">
    <text evidence="1">The sequence shown here is derived from an EMBL/GenBank/DDBJ whole genome shotgun (WGS) entry which is preliminary data.</text>
</comment>
<organism evidence="1 2">
    <name type="scientific">Candidatus Gottesmanbacteria bacterium GW2011_GWB1_44_11c</name>
    <dbReference type="NCBI Taxonomy" id="1618447"/>
    <lineage>
        <taxon>Bacteria</taxon>
        <taxon>Candidatus Gottesmaniibacteriota</taxon>
    </lineage>
</organism>
<sequence>MNTKENLLGMKDDIPCDQCGNCCPSICPSKKGNLCIAHPSYSDGHETRGSTCALTPTELTVYLGVACKPVGDKIKELTGITLQVKEKPLQILEFDSTQLELALSQEI</sequence>
<protein>
    <submittedName>
        <fullName evidence="1">Uncharacterized protein</fullName>
    </submittedName>
</protein>
<dbReference type="EMBL" id="LCHM01000006">
    <property type="protein sequence ID" value="KKT38778.1"/>
    <property type="molecule type" value="Genomic_DNA"/>
</dbReference>